<evidence type="ECO:0000256" key="6">
    <source>
        <dbReference type="ARBA" id="ARBA00022692"/>
    </source>
</evidence>
<evidence type="ECO:0000256" key="8">
    <source>
        <dbReference type="ARBA" id="ARBA00023034"/>
    </source>
</evidence>
<keyword evidence="6 10" id="KW-0812">Transmembrane</keyword>
<comment type="subcellular location">
    <subcellularLocation>
        <location evidence="2">Golgi apparatus membrane</location>
        <topology evidence="2">Multi-pass membrane protein</topology>
    </subcellularLocation>
</comment>
<comment type="function">
    <text evidence="1">Golgi membrane protein involved in vesicular trafficking and spindle migration.</text>
</comment>
<evidence type="ECO:0000313" key="13">
    <source>
        <dbReference type="Proteomes" id="UP001215280"/>
    </source>
</evidence>
<feature type="transmembrane region" description="Helical" evidence="10">
    <location>
        <begin position="90"/>
        <end position="108"/>
    </location>
</feature>
<comment type="caution">
    <text evidence="12">The sequence shown here is derived from an EMBL/GenBank/DDBJ whole genome shotgun (WGS) entry which is preliminary data.</text>
</comment>
<gene>
    <name evidence="12" type="ORF">DFH07DRAFT_835657</name>
</gene>
<feature type="transmembrane region" description="Helical" evidence="10">
    <location>
        <begin position="277"/>
        <end position="297"/>
    </location>
</feature>
<evidence type="ECO:0000313" key="12">
    <source>
        <dbReference type="EMBL" id="KAJ7743226.1"/>
    </source>
</evidence>
<sequence>MSACRRHCFPPLLYLSLMANILSPNPTYRRINGDYPPERTDTVFESSKLTAPDPRSAAYGRSISRTPSPTPGEYNLLNGIKPERTLKQKIIFYAIAGVLLAITIVLSIKDKDIVHDLQPASHWMTSHPAAFLIPIAILVILTFPPLMGQEIVIMFVGATYSLPVACAIAAAGTLLGECANFFTFKYACRARGEKIEKTNLQFGLMAYVVRKGGFLIALMIRYSAIPSHYATSVFATIGMSFWIFFAAAVLSLPNSLVPVFVGYVMQPSVQNNGTVKAIDNAVVVLGIIVTIGAYIWVQRQLKAATPDFIYARRKARQVGGDIVPAPAGYAGARYNNDLEAPAPGYGVGAGGGMVVGGARTYTIDLSGAVDSREGK</sequence>
<name>A0AAD7IHG6_9AGAR</name>
<evidence type="ECO:0000259" key="11">
    <source>
        <dbReference type="Pfam" id="PF09335"/>
    </source>
</evidence>
<protein>
    <recommendedName>
        <fullName evidence="4">Golgi apparatus membrane protein TVP38</fullName>
    </recommendedName>
    <alternativeName>
        <fullName evidence="5">Golgi apparatus membrane protein tvp38</fullName>
    </alternativeName>
</protein>
<accession>A0AAD7IHG6</accession>
<evidence type="ECO:0000256" key="10">
    <source>
        <dbReference type="SAM" id="Phobius"/>
    </source>
</evidence>
<feature type="transmembrane region" description="Helical" evidence="10">
    <location>
        <begin position="128"/>
        <end position="148"/>
    </location>
</feature>
<evidence type="ECO:0000256" key="7">
    <source>
        <dbReference type="ARBA" id="ARBA00022989"/>
    </source>
</evidence>
<dbReference type="EMBL" id="JARJLG010000113">
    <property type="protein sequence ID" value="KAJ7743226.1"/>
    <property type="molecule type" value="Genomic_DNA"/>
</dbReference>
<dbReference type="PANTHER" id="PTHR47549:SF2">
    <property type="entry name" value="GOLGI APPARATUS MEMBRANE PROTEIN TVP38"/>
    <property type="match status" value="1"/>
</dbReference>
<dbReference type="InterPro" id="IPR051076">
    <property type="entry name" value="Golgi_membrane_TVP38/TMEM64"/>
</dbReference>
<evidence type="ECO:0000256" key="1">
    <source>
        <dbReference type="ARBA" id="ARBA00002978"/>
    </source>
</evidence>
<evidence type="ECO:0000256" key="3">
    <source>
        <dbReference type="ARBA" id="ARBA00008640"/>
    </source>
</evidence>
<keyword evidence="7 10" id="KW-1133">Transmembrane helix</keyword>
<dbReference type="Pfam" id="PF09335">
    <property type="entry name" value="VTT_dom"/>
    <property type="match status" value="1"/>
</dbReference>
<dbReference type="AlphaFoldDB" id="A0AAD7IHG6"/>
<keyword evidence="13" id="KW-1185">Reference proteome</keyword>
<feature type="transmembrane region" description="Helical" evidence="10">
    <location>
        <begin position="241"/>
        <end position="265"/>
    </location>
</feature>
<comment type="similarity">
    <text evidence="3">Belongs to the TVP38/TMEM64 family.</text>
</comment>
<dbReference type="Proteomes" id="UP001215280">
    <property type="component" value="Unassembled WGS sequence"/>
</dbReference>
<keyword evidence="8" id="KW-0333">Golgi apparatus</keyword>
<reference evidence="12" key="1">
    <citation type="submission" date="2023-03" db="EMBL/GenBank/DDBJ databases">
        <title>Massive genome expansion in bonnet fungi (Mycena s.s.) driven by repeated elements and novel gene families across ecological guilds.</title>
        <authorList>
            <consortium name="Lawrence Berkeley National Laboratory"/>
            <person name="Harder C.B."/>
            <person name="Miyauchi S."/>
            <person name="Viragh M."/>
            <person name="Kuo A."/>
            <person name="Thoen E."/>
            <person name="Andreopoulos B."/>
            <person name="Lu D."/>
            <person name="Skrede I."/>
            <person name="Drula E."/>
            <person name="Henrissat B."/>
            <person name="Morin E."/>
            <person name="Kohler A."/>
            <person name="Barry K."/>
            <person name="LaButti K."/>
            <person name="Morin E."/>
            <person name="Salamov A."/>
            <person name="Lipzen A."/>
            <person name="Mereny Z."/>
            <person name="Hegedus B."/>
            <person name="Baldrian P."/>
            <person name="Stursova M."/>
            <person name="Weitz H."/>
            <person name="Taylor A."/>
            <person name="Grigoriev I.V."/>
            <person name="Nagy L.G."/>
            <person name="Martin F."/>
            <person name="Kauserud H."/>
        </authorList>
    </citation>
    <scope>NUCLEOTIDE SEQUENCE</scope>
    <source>
        <strain evidence="12">CBHHK188m</strain>
    </source>
</reference>
<keyword evidence="9 10" id="KW-0472">Membrane</keyword>
<feature type="transmembrane region" description="Helical" evidence="10">
    <location>
        <begin position="160"/>
        <end position="182"/>
    </location>
</feature>
<evidence type="ECO:0000256" key="9">
    <source>
        <dbReference type="ARBA" id="ARBA00023136"/>
    </source>
</evidence>
<evidence type="ECO:0000256" key="5">
    <source>
        <dbReference type="ARBA" id="ARBA00020673"/>
    </source>
</evidence>
<proteinExistence type="inferred from homology"/>
<evidence type="ECO:0000256" key="4">
    <source>
        <dbReference type="ARBA" id="ARBA00013533"/>
    </source>
</evidence>
<organism evidence="12 13">
    <name type="scientific">Mycena maculata</name>
    <dbReference type="NCBI Taxonomy" id="230809"/>
    <lineage>
        <taxon>Eukaryota</taxon>
        <taxon>Fungi</taxon>
        <taxon>Dikarya</taxon>
        <taxon>Basidiomycota</taxon>
        <taxon>Agaricomycotina</taxon>
        <taxon>Agaricomycetes</taxon>
        <taxon>Agaricomycetidae</taxon>
        <taxon>Agaricales</taxon>
        <taxon>Marasmiineae</taxon>
        <taxon>Mycenaceae</taxon>
        <taxon>Mycena</taxon>
    </lineage>
</organism>
<evidence type="ECO:0000256" key="2">
    <source>
        <dbReference type="ARBA" id="ARBA00004653"/>
    </source>
</evidence>
<dbReference type="PANTHER" id="PTHR47549">
    <property type="entry name" value="GOLGI APPARATUS MEMBRANE PROTEIN TVP38-RELATED"/>
    <property type="match status" value="1"/>
</dbReference>
<feature type="domain" description="VTT" evidence="11">
    <location>
        <begin position="149"/>
        <end position="263"/>
    </location>
</feature>
<dbReference type="InterPro" id="IPR032816">
    <property type="entry name" value="VTT_dom"/>
</dbReference>
<dbReference type="GO" id="GO:0000139">
    <property type="term" value="C:Golgi membrane"/>
    <property type="evidence" value="ECO:0007669"/>
    <property type="project" value="UniProtKB-SubCell"/>
</dbReference>